<dbReference type="OrthoDB" id="9805628at2"/>
<dbReference type="Gene3D" id="3.20.10.10">
    <property type="entry name" value="D-amino Acid Aminotransferase, subunit A, domain 2"/>
    <property type="match status" value="1"/>
</dbReference>
<comment type="caution">
    <text evidence="6">The sequence shown here is derived from an EMBL/GenBank/DDBJ whole genome shotgun (WGS) entry which is preliminary data.</text>
</comment>
<dbReference type="PROSITE" id="PS00770">
    <property type="entry name" value="AA_TRANSFER_CLASS_4"/>
    <property type="match status" value="1"/>
</dbReference>
<dbReference type="EC" id="4.1.3.38" evidence="6"/>
<dbReference type="SUPFAM" id="SSF56752">
    <property type="entry name" value="D-aminoacid aminotransferase-like PLP-dependent enzymes"/>
    <property type="match status" value="1"/>
</dbReference>
<accession>A0A1S8T7J9</accession>
<dbReference type="EMBL" id="LZZM01000217">
    <property type="protein sequence ID" value="OOM73435.1"/>
    <property type="molecule type" value="Genomic_DNA"/>
</dbReference>
<dbReference type="RefSeq" id="WP_077849497.1">
    <property type="nucleotide sequence ID" value="NZ_LZZM01000217.1"/>
</dbReference>
<evidence type="ECO:0000256" key="5">
    <source>
        <dbReference type="RuleBase" id="RU004516"/>
    </source>
</evidence>
<dbReference type="InterPro" id="IPR043132">
    <property type="entry name" value="BCAT-like_C"/>
</dbReference>
<evidence type="ECO:0000256" key="3">
    <source>
        <dbReference type="ARBA" id="ARBA00022898"/>
    </source>
</evidence>
<dbReference type="Gene3D" id="3.30.470.10">
    <property type="match status" value="1"/>
</dbReference>
<evidence type="ECO:0000313" key="6">
    <source>
        <dbReference type="EMBL" id="OOM73435.1"/>
    </source>
</evidence>
<keyword evidence="3 5" id="KW-0663">Pyridoxal phosphate</keyword>
<protein>
    <submittedName>
        <fullName evidence="6">Aminodeoxychorismate lyase</fullName>
        <ecNumber evidence="6">4.1.3.38</ecNumber>
    </submittedName>
</protein>
<dbReference type="GO" id="GO:0046394">
    <property type="term" value="P:carboxylic acid biosynthetic process"/>
    <property type="evidence" value="ECO:0007669"/>
    <property type="project" value="UniProtKB-ARBA"/>
</dbReference>
<comment type="similarity">
    <text evidence="2 4">Belongs to the class-IV pyridoxal-phosphate-dependent aminotransferase family.</text>
</comment>
<evidence type="ECO:0000256" key="4">
    <source>
        <dbReference type="RuleBase" id="RU004106"/>
    </source>
</evidence>
<dbReference type="PANTHER" id="PTHR42743">
    <property type="entry name" value="AMINO-ACID AMINOTRANSFERASE"/>
    <property type="match status" value="1"/>
</dbReference>
<dbReference type="InterPro" id="IPR043131">
    <property type="entry name" value="BCAT-like_N"/>
</dbReference>
<sequence>MREIIYEEDKIHVDEGLFFGRGVFETILWKHHPVFLNEHLERLKASMVEIGLLPLEEKELREYLDKLCIKNKGVKITVTPLNIIITQREIPYKEADYKRGMKLIVSKVRRNSTSRLCYIKSTCYIENLIEKENAKKIGYDDAIFLNENRYITETSCANIFIVKNKEIFTPKMEDGLLNGIIRKRIMKEFKVQERSITLEELKESDEVIITNSLMGAMSIKKIEDIKYDREEFRKIFNKKTKELSEKER</sequence>
<proteinExistence type="inferred from homology"/>
<dbReference type="FunFam" id="3.20.10.10:FF:000002">
    <property type="entry name" value="D-alanine aminotransferase"/>
    <property type="match status" value="1"/>
</dbReference>
<name>A0A1S8T7J9_9CLOT</name>
<organism evidence="6 7">
    <name type="scientific">Clostridium puniceum</name>
    <dbReference type="NCBI Taxonomy" id="29367"/>
    <lineage>
        <taxon>Bacteria</taxon>
        <taxon>Bacillati</taxon>
        <taxon>Bacillota</taxon>
        <taxon>Clostridia</taxon>
        <taxon>Eubacteriales</taxon>
        <taxon>Clostridiaceae</taxon>
        <taxon>Clostridium</taxon>
    </lineage>
</organism>
<dbReference type="InterPro" id="IPR018300">
    <property type="entry name" value="Aminotrans_IV_CS"/>
</dbReference>
<dbReference type="Proteomes" id="UP000190890">
    <property type="component" value="Unassembled WGS sequence"/>
</dbReference>
<dbReference type="GO" id="GO:0008696">
    <property type="term" value="F:4-amino-4-deoxychorismate lyase activity"/>
    <property type="evidence" value="ECO:0007669"/>
    <property type="project" value="UniProtKB-EC"/>
</dbReference>
<dbReference type="Pfam" id="PF01063">
    <property type="entry name" value="Aminotran_4"/>
    <property type="match status" value="1"/>
</dbReference>
<keyword evidence="6" id="KW-0456">Lyase</keyword>
<comment type="cofactor">
    <cofactor evidence="1 5">
        <name>pyridoxal 5'-phosphate</name>
        <dbReference type="ChEBI" id="CHEBI:597326"/>
    </cofactor>
</comment>
<dbReference type="GO" id="GO:0008652">
    <property type="term" value="P:amino acid biosynthetic process"/>
    <property type="evidence" value="ECO:0007669"/>
    <property type="project" value="UniProtKB-ARBA"/>
</dbReference>
<dbReference type="InterPro" id="IPR001544">
    <property type="entry name" value="Aminotrans_IV"/>
</dbReference>
<evidence type="ECO:0000256" key="2">
    <source>
        <dbReference type="ARBA" id="ARBA00009320"/>
    </source>
</evidence>
<dbReference type="CDD" id="cd00449">
    <property type="entry name" value="PLPDE_IV"/>
    <property type="match status" value="1"/>
</dbReference>
<dbReference type="PANTHER" id="PTHR42743:SF11">
    <property type="entry name" value="AMINODEOXYCHORISMATE LYASE"/>
    <property type="match status" value="1"/>
</dbReference>
<dbReference type="AlphaFoldDB" id="A0A1S8T7J9"/>
<dbReference type="STRING" id="29367.CLPUN_45760"/>
<reference evidence="6 7" key="1">
    <citation type="submission" date="2016-05" db="EMBL/GenBank/DDBJ databases">
        <title>Microbial solvent formation.</title>
        <authorList>
            <person name="Poehlein A."/>
            <person name="Montoya Solano J.D."/>
            <person name="Flitsch S."/>
            <person name="Krabben P."/>
            <person name="Duerre P."/>
            <person name="Daniel R."/>
        </authorList>
    </citation>
    <scope>NUCLEOTIDE SEQUENCE [LARGE SCALE GENOMIC DNA]</scope>
    <source>
        <strain evidence="6 7">DSM 2619</strain>
    </source>
</reference>
<keyword evidence="7" id="KW-1185">Reference proteome</keyword>
<evidence type="ECO:0000256" key="1">
    <source>
        <dbReference type="ARBA" id="ARBA00001933"/>
    </source>
</evidence>
<dbReference type="GO" id="GO:0005829">
    <property type="term" value="C:cytosol"/>
    <property type="evidence" value="ECO:0007669"/>
    <property type="project" value="TreeGrafter"/>
</dbReference>
<dbReference type="InterPro" id="IPR050571">
    <property type="entry name" value="Class-IV_PLP-Dep_Aminotrnsfr"/>
</dbReference>
<gene>
    <name evidence="6" type="primary">pabC</name>
    <name evidence="6" type="ORF">CLPUN_45760</name>
</gene>
<dbReference type="InterPro" id="IPR036038">
    <property type="entry name" value="Aminotransferase-like"/>
</dbReference>
<evidence type="ECO:0000313" key="7">
    <source>
        <dbReference type="Proteomes" id="UP000190890"/>
    </source>
</evidence>